<gene>
    <name evidence="1" type="ORF">Amon02_001320800</name>
</gene>
<accession>A0ACB5UCX0</accession>
<evidence type="ECO:0000313" key="2">
    <source>
        <dbReference type="Proteomes" id="UP001165064"/>
    </source>
</evidence>
<protein>
    <submittedName>
        <fullName evidence="1">Unnamed protein product</fullName>
    </submittedName>
</protein>
<reference evidence="1" key="1">
    <citation type="submission" date="2023-04" db="EMBL/GenBank/DDBJ databases">
        <title>Ambrosiozyma monospora NBRC 10751.</title>
        <authorList>
            <person name="Ichikawa N."/>
            <person name="Sato H."/>
            <person name="Tonouchi N."/>
        </authorList>
    </citation>
    <scope>NUCLEOTIDE SEQUENCE</scope>
    <source>
        <strain evidence="1">NBRC 10751</strain>
    </source>
</reference>
<comment type="caution">
    <text evidence="1">The sequence shown here is derived from an EMBL/GenBank/DDBJ whole genome shotgun (WGS) entry which is preliminary data.</text>
</comment>
<name>A0ACB5UCX0_AMBMO</name>
<organism evidence="1 2">
    <name type="scientific">Ambrosiozyma monospora</name>
    <name type="common">Yeast</name>
    <name type="synonym">Endomycopsis monosporus</name>
    <dbReference type="NCBI Taxonomy" id="43982"/>
    <lineage>
        <taxon>Eukaryota</taxon>
        <taxon>Fungi</taxon>
        <taxon>Dikarya</taxon>
        <taxon>Ascomycota</taxon>
        <taxon>Saccharomycotina</taxon>
        <taxon>Pichiomycetes</taxon>
        <taxon>Pichiales</taxon>
        <taxon>Pichiaceae</taxon>
        <taxon>Ambrosiozyma</taxon>
    </lineage>
</organism>
<sequence>MDRLTPIKDDDAKVREEGTQLVIEMCQRIVEAGVVNHLHFYTMNLEKATLMILEGLNLVSKQQITDMKQPWRKSLNPNRINENVRPIFWKNRKFTYIQRTSNWDEFPNGRWGDSRSPAFGSIDLSDHDLIRHSPKKVLDLWGEPKSLKDLTDLTVRYLNGELLCLPWSDSKVTNEIDIIKKQLIDLNTKGFLTINSQPAINGNS</sequence>
<proteinExistence type="predicted"/>
<keyword evidence="2" id="KW-1185">Reference proteome</keyword>
<dbReference type="Proteomes" id="UP001165064">
    <property type="component" value="Unassembled WGS sequence"/>
</dbReference>
<evidence type="ECO:0000313" key="1">
    <source>
        <dbReference type="EMBL" id="GMF08270.1"/>
    </source>
</evidence>
<dbReference type="EMBL" id="BSXS01016830">
    <property type="protein sequence ID" value="GMF08270.1"/>
    <property type="molecule type" value="Genomic_DNA"/>
</dbReference>